<keyword evidence="5 14" id="KW-0540">Nuclease</keyword>
<comment type="caution">
    <text evidence="17">The sequence shown here is derived from an EMBL/GenBank/DDBJ whole genome shotgun (WGS) entry which is preliminary data.</text>
</comment>
<evidence type="ECO:0000256" key="9">
    <source>
        <dbReference type="ARBA" id="ARBA00022839"/>
    </source>
</evidence>
<protein>
    <recommendedName>
        <fullName evidence="4 14">Exodeoxyribonuclease I</fullName>
        <ecNumber evidence="3 14">3.1.11.1</ecNumber>
    </recommendedName>
</protein>
<comment type="cofactor">
    <cofactor evidence="2">
        <name>Mg(2+)</name>
        <dbReference type="ChEBI" id="CHEBI:18420"/>
    </cofactor>
</comment>
<dbReference type="InterPro" id="IPR058561">
    <property type="entry name" value="Exonuc_1_C"/>
</dbReference>
<dbReference type="Gene3D" id="3.30.1520.20">
    <property type="entry name" value="Exonuclease ExoI, domain 2"/>
    <property type="match status" value="1"/>
</dbReference>
<name>A0ABV1RKE5_9ALTE</name>
<gene>
    <name evidence="17" type="primary">sbcB</name>
    <name evidence="17" type="ORF">ABS311_16125</name>
</gene>
<keyword evidence="7 14" id="KW-0227">DNA damage</keyword>
<evidence type="ECO:0000256" key="3">
    <source>
        <dbReference type="ARBA" id="ARBA00012108"/>
    </source>
</evidence>
<evidence type="ECO:0000256" key="12">
    <source>
        <dbReference type="ARBA" id="ARBA00023204"/>
    </source>
</evidence>
<keyword evidence="12 14" id="KW-0234">DNA repair</keyword>
<accession>A0ABV1RKE5</accession>
<evidence type="ECO:0000256" key="7">
    <source>
        <dbReference type="ARBA" id="ARBA00022763"/>
    </source>
</evidence>
<dbReference type="InterPro" id="IPR036397">
    <property type="entry name" value="RNaseH_sf"/>
</dbReference>
<evidence type="ECO:0000259" key="16">
    <source>
        <dbReference type="PROSITE" id="PS51785"/>
    </source>
</evidence>
<dbReference type="EMBL" id="JBELOE010000265">
    <property type="protein sequence ID" value="MER2493405.1"/>
    <property type="molecule type" value="Genomic_DNA"/>
</dbReference>
<dbReference type="EC" id="3.1.11.1" evidence="3 14"/>
<feature type="domain" description="ExoI C-terminal" evidence="16">
    <location>
        <begin position="357"/>
        <end position="478"/>
    </location>
</feature>
<keyword evidence="8 14" id="KW-0378">Hydrolase</keyword>
<dbReference type="CDD" id="cd06138">
    <property type="entry name" value="ExoI_N"/>
    <property type="match status" value="1"/>
</dbReference>
<dbReference type="PROSITE" id="PS51784">
    <property type="entry name" value="EXOI_SH3"/>
    <property type="match status" value="1"/>
</dbReference>
<dbReference type="PANTHER" id="PTHR11046">
    <property type="entry name" value="OLIGORIBONUCLEASE, MITOCHONDRIAL"/>
    <property type="match status" value="1"/>
</dbReference>
<evidence type="ECO:0000259" key="15">
    <source>
        <dbReference type="PROSITE" id="PS51784"/>
    </source>
</evidence>
<proteinExistence type="predicted"/>
<dbReference type="Gene3D" id="3.30.420.10">
    <property type="entry name" value="Ribonuclease H-like superfamily/Ribonuclease H"/>
    <property type="match status" value="1"/>
</dbReference>
<dbReference type="SUPFAM" id="SSF53098">
    <property type="entry name" value="Ribonuclease H-like"/>
    <property type="match status" value="1"/>
</dbReference>
<comment type="subunit">
    <text evidence="13">Monomer. Interacts with ssb (via C-terminus); this interaction stimulates the exonuclease activity by recruiting the enzyme to its substrate.</text>
</comment>
<dbReference type="PANTHER" id="PTHR11046:SF11">
    <property type="entry name" value="EXODEOXYRIBONUCLEASE I"/>
    <property type="match status" value="1"/>
</dbReference>
<dbReference type="InterPro" id="IPR038649">
    <property type="entry name" value="EXOI_SH3_sf"/>
</dbReference>
<dbReference type="PROSITE" id="PS51785">
    <property type="entry name" value="EXOI_C"/>
    <property type="match status" value="1"/>
</dbReference>
<dbReference type="PIRSF" id="PIRSF000977">
    <property type="entry name" value="Exodeoxyribonuclease_I"/>
    <property type="match status" value="1"/>
</dbReference>
<evidence type="ECO:0000256" key="1">
    <source>
        <dbReference type="ARBA" id="ARBA00000563"/>
    </source>
</evidence>
<dbReference type="InterPro" id="IPR012337">
    <property type="entry name" value="RNaseH-like_sf"/>
</dbReference>
<dbReference type="InterPro" id="IPR034747">
    <property type="entry name" value="EXOI_SH3"/>
</dbReference>
<evidence type="ECO:0000256" key="14">
    <source>
        <dbReference type="PIRNR" id="PIRNR000977"/>
    </source>
</evidence>
<evidence type="ECO:0000256" key="6">
    <source>
        <dbReference type="ARBA" id="ARBA00022723"/>
    </source>
</evidence>
<dbReference type="NCBIfam" id="NF008746">
    <property type="entry name" value="PRK11779.1"/>
    <property type="match status" value="1"/>
</dbReference>
<dbReference type="Gene3D" id="1.10.287.1240">
    <property type="match status" value="1"/>
</dbReference>
<evidence type="ECO:0000256" key="2">
    <source>
        <dbReference type="ARBA" id="ARBA00001946"/>
    </source>
</evidence>
<dbReference type="InterPro" id="IPR022894">
    <property type="entry name" value="Oligoribonuclease"/>
</dbReference>
<comment type="catalytic activity">
    <reaction evidence="1 14">
        <text>Exonucleolytic cleavage in the 3'- to 5'-direction to yield nucleoside 5'-phosphates.</text>
        <dbReference type="EC" id="3.1.11.1"/>
    </reaction>
</comment>
<keyword evidence="18" id="KW-1185">Reference proteome</keyword>
<keyword evidence="9 14" id="KW-0269">Exonuclease</keyword>
<dbReference type="Gene3D" id="1.20.1280.70">
    <property type="entry name" value="Exonuclease ExoI, domain 3"/>
    <property type="match status" value="1"/>
</dbReference>
<dbReference type="InterPro" id="IPR023607">
    <property type="entry name" value="Exodeoxyribonuclease_I"/>
</dbReference>
<evidence type="ECO:0000256" key="4">
    <source>
        <dbReference type="ARBA" id="ARBA00019900"/>
    </source>
</evidence>
<evidence type="ECO:0000256" key="13">
    <source>
        <dbReference type="ARBA" id="ARBA00046792"/>
    </source>
</evidence>
<keyword evidence="10" id="KW-0460">Magnesium</keyword>
<evidence type="ECO:0000313" key="17">
    <source>
        <dbReference type="EMBL" id="MER2493405.1"/>
    </source>
</evidence>
<keyword evidence="6" id="KW-0479">Metal-binding</keyword>
<organism evidence="17 18">
    <name type="scientific">Catenovulum sediminis</name>
    <dbReference type="NCBI Taxonomy" id="1740262"/>
    <lineage>
        <taxon>Bacteria</taxon>
        <taxon>Pseudomonadati</taxon>
        <taxon>Pseudomonadota</taxon>
        <taxon>Gammaproteobacteria</taxon>
        <taxon>Alteromonadales</taxon>
        <taxon>Alteromonadaceae</taxon>
        <taxon>Catenovulum</taxon>
    </lineage>
</organism>
<dbReference type="RefSeq" id="WP_143872551.1">
    <property type="nucleotide sequence ID" value="NZ_CP041660.1"/>
</dbReference>
<keyword evidence="11" id="KW-0238">DNA-binding</keyword>
<evidence type="ECO:0000256" key="5">
    <source>
        <dbReference type="ARBA" id="ARBA00022722"/>
    </source>
</evidence>
<dbReference type="InterPro" id="IPR013620">
    <property type="entry name" value="Exonuc_1_SH3"/>
</dbReference>
<feature type="domain" description="ExoI SH3-like" evidence="15">
    <location>
        <begin position="200"/>
        <end position="354"/>
    </location>
</feature>
<dbReference type="Proteomes" id="UP001467690">
    <property type="component" value="Unassembled WGS sequence"/>
</dbReference>
<evidence type="ECO:0000313" key="18">
    <source>
        <dbReference type="Proteomes" id="UP001467690"/>
    </source>
</evidence>
<dbReference type="GO" id="GO:0008310">
    <property type="term" value="F:single-stranded DNA 3'-5' DNA exonuclease activity"/>
    <property type="evidence" value="ECO:0007669"/>
    <property type="project" value="UniProtKB-EC"/>
</dbReference>
<evidence type="ECO:0000256" key="11">
    <source>
        <dbReference type="ARBA" id="ARBA00023125"/>
    </source>
</evidence>
<reference evidence="17 18" key="1">
    <citation type="submission" date="2024-06" db="EMBL/GenBank/DDBJ databases">
        <authorList>
            <person name="Chen R.Y."/>
        </authorList>
    </citation>
    <scope>NUCLEOTIDE SEQUENCE [LARGE SCALE GENOMIC DNA]</scope>
    <source>
        <strain evidence="17 18">D2</strain>
    </source>
</reference>
<dbReference type="Pfam" id="PF00929">
    <property type="entry name" value="RNase_T"/>
    <property type="match status" value="1"/>
</dbReference>
<evidence type="ECO:0000256" key="10">
    <source>
        <dbReference type="ARBA" id="ARBA00022842"/>
    </source>
</evidence>
<dbReference type="InterPro" id="IPR013520">
    <property type="entry name" value="Ribonucl_H"/>
</dbReference>
<dbReference type="Pfam" id="PF26016">
    <property type="entry name" value="ExoI_C"/>
    <property type="match status" value="1"/>
</dbReference>
<sequence length="478" mass="55134">MNDLKRQTILWHDFETWGANPKIDHPAQFAAIRTDLDLNEVGEPVELFCKIPQDYLPNPEACLITGITPQQAQRKGLNQHKFMRLILQEMAQPNTCSAGYNTIRFDDEVTRYSLYRNFFNPYEREWKNGNSRWDIIDLVRTCYALRPEGINWPKKEDGSPSFKLEDLTKANGLAHESAHDAVSDVRATIAMAKLIKEKQPKLYQYIFSIRNKRKVAELIDINNMTPLVHVSSKIKSVHGCCTWICPIAWHPTNNNAVIALNLMQDPSPLLNMTVEQIKEKMFTPTSQLAENEERLPIKLIQLNKCPVLATAKTLLPENAERLKIDREACLAHLKIIKQNPIIREKLTQLYEQMDFSSETDPDFALYDGFASSHDQAQMEQIQQLSEPALAEFTPSFEDERYATLWFRFKARNYLQFLSPAEVQAWRAHCQARLTGEQNYAGLTIDQFINKLDTLAVENSSNERNMNVLKALFRFVQEI</sequence>
<dbReference type="Pfam" id="PF08411">
    <property type="entry name" value="ExoI_SH3"/>
    <property type="match status" value="1"/>
</dbReference>
<evidence type="ECO:0000256" key="8">
    <source>
        <dbReference type="ARBA" id="ARBA00022801"/>
    </source>
</evidence>